<feature type="non-terminal residue" evidence="1">
    <location>
        <position position="1"/>
    </location>
</feature>
<evidence type="ECO:0000313" key="2">
    <source>
        <dbReference type="Proteomes" id="UP000676336"/>
    </source>
</evidence>
<organism evidence="1 2">
    <name type="scientific">Rotaria magnacalcarata</name>
    <dbReference type="NCBI Taxonomy" id="392030"/>
    <lineage>
        <taxon>Eukaryota</taxon>
        <taxon>Metazoa</taxon>
        <taxon>Spiralia</taxon>
        <taxon>Gnathifera</taxon>
        <taxon>Rotifera</taxon>
        <taxon>Eurotatoria</taxon>
        <taxon>Bdelloidea</taxon>
        <taxon>Philodinida</taxon>
        <taxon>Philodinidae</taxon>
        <taxon>Rotaria</taxon>
    </lineage>
</organism>
<dbReference type="Proteomes" id="UP000676336">
    <property type="component" value="Unassembled WGS sequence"/>
</dbReference>
<dbReference type="AlphaFoldDB" id="A0A8S3HXD5"/>
<evidence type="ECO:0000313" key="1">
    <source>
        <dbReference type="EMBL" id="CAF5190435.1"/>
    </source>
</evidence>
<dbReference type="EMBL" id="CAJOBI010324973">
    <property type="protein sequence ID" value="CAF5190435.1"/>
    <property type="molecule type" value="Genomic_DNA"/>
</dbReference>
<proteinExistence type="predicted"/>
<accession>A0A8S3HXD5</accession>
<name>A0A8S3HXD5_9BILA</name>
<protein>
    <submittedName>
        <fullName evidence="1">Uncharacterized protein</fullName>
    </submittedName>
</protein>
<reference evidence="1" key="1">
    <citation type="submission" date="2021-02" db="EMBL/GenBank/DDBJ databases">
        <authorList>
            <person name="Nowell W R."/>
        </authorList>
    </citation>
    <scope>NUCLEOTIDE SEQUENCE</scope>
</reference>
<sequence length="101" mass="11770">ASSVKSLKTSKIHARMLQNILSDIEQGKMRKIPMVLEEPITQNVDYFYGTDDLFINRQRIPFTTEPFVTDYDLLQSESENATNRGLIPKLVQFVTLFFYTY</sequence>
<comment type="caution">
    <text evidence="1">The sequence shown here is derived from an EMBL/GenBank/DDBJ whole genome shotgun (WGS) entry which is preliminary data.</text>
</comment>
<gene>
    <name evidence="1" type="ORF">SMN809_LOCUS72096</name>
</gene>